<sequence length="220" mass="24890">MQNNIYLTDTYRYEIQTTVLEKGQDDEGQWVALRDNIFHPQGGGQPADAGWINDQPVRIKKHPNGWIIAYLAPDQNLNVGDAVSAKIDKAQRQYHAALHTTGHLLSWEMACFGWKGQKGHHFPNESRVEFSAISDNPTPIEQLDEREIEALVNQRLHGDYPVSVEQRGELRLCRVSEGDEVPCGGTHVDSLGKICQFVIKSMKYKKGILRISYDAKHVEV</sequence>
<dbReference type="SMART" id="SM00863">
    <property type="entry name" value="tRNA_SAD"/>
    <property type="match status" value="1"/>
</dbReference>
<dbReference type="GO" id="GO:0005524">
    <property type="term" value="F:ATP binding"/>
    <property type="evidence" value="ECO:0007669"/>
    <property type="project" value="InterPro"/>
</dbReference>
<dbReference type="Gene3D" id="3.30.980.10">
    <property type="entry name" value="Threonyl-trna Synthetase, Chain A, domain 2"/>
    <property type="match status" value="1"/>
</dbReference>
<dbReference type="SUPFAM" id="SSF55186">
    <property type="entry name" value="ThrRS/AlaRS common domain"/>
    <property type="match status" value="1"/>
</dbReference>
<dbReference type="EMBL" id="CP003488">
    <property type="protein sequence ID" value="AFH93441.1"/>
    <property type="molecule type" value="Genomic_DNA"/>
</dbReference>
<name>A0A140NKL1_PROSM</name>
<dbReference type="Gene3D" id="2.40.30.130">
    <property type="match status" value="1"/>
</dbReference>
<evidence type="ECO:0000313" key="6">
    <source>
        <dbReference type="Proteomes" id="UP000005012"/>
    </source>
</evidence>
<evidence type="ECO:0000259" key="4">
    <source>
        <dbReference type="SMART" id="SM00863"/>
    </source>
</evidence>
<dbReference type="InterPro" id="IPR051335">
    <property type="entry name" value="Alanyl-tRNA_Editing_Enzymes"/>
</dbReference>
<evidence type="ECO:0000256" key="3">
    <source>
        <dbReference type="ARBA" id="ARBA00022833"/>
    </source>
</evidence>
<dbReference type="AlphaFoldDB" id="A0A140NKL1"/>
<comment type="cofactor">
    <cofactor evidence="1">
        <name>Zn(2+)</name>
        <dbReference type="ChEBI" id="CHEBI:29105"/>
    </cofactor>
</comment>
<dbReference type="InterPro" id="IPR009000">
    <property type="entry name" value="Transl_B-barrel_sf"/>
</dbReference>
<dbReference type="PANTHER" id="PTHR43462">
    <property type="entry name" value="ALANYL-TRNA EDITING PROTEIN"/>
    <property type="match status" value="1"/>
</dbReference>
<protein>
    <recommendedName>
        <fullName evidence="4">Threonyl/alanyl tRNA synthetase SAD domain-containing protein</fullName>
    </recommendedName>
</protein>
<evidence type="ECO:0000256" key="1">
    <source>
        <dbReference type="ARBA" id="ARBA00001947"/>
    </source>
</evidence>
<dbReference type="KEGG" id="psi:S70_07860"/>
<feature type="domain" description="Threonyl/alanyl tRNA synthetase SAD" evidence="4">
    <location>
        <begin position="170"/>
        <end position="212"/>
    </location>
</feature>
<evidence type="ECO:0000313" key="5">
    <source>
        <dbReference type="EMBL" id="AFH93441.1"/>
    </source>
</evidence>
<dbReference type="GO" id="GO:0004812">
    <property type="term" value="F:aminoacyl-tRNA ligase activity"/>
    <property type="evidence" value="ECO:0007669"/>
    <property type="project" value="InterPro"/>
</dbReference>
<dbReference type="SUPFAM" id="SSF50447">
    <property type="entry name" value="Translation proteins"/>
    <property type="match status" value="1"/>
</dbReference>
<evidence type="ECO:0000256" key="2">
    <source>
        <dbReference type="ARBA" id="ARBA00022723"/>
    </source>
</evidence>
<dbReference type="InterPro" id="IPR012947">
    <property type="entry name" value="tRNA_SAD"/>
</dbReference>
<dbReference type="PANTHER" id="PTHR43462:SF2">
    <property type="entry name" value="THREONYL AND ALANYL TRNA SYNTHETASE SECOND ADDITIONAL DOMAIN-CONTAINING PROTEIN"/>
    <property type="match status" value="1"/>
</dbReference>
<organism evidence="5 6">
    <name type="scientific">Providencia stuartii (strain MRSN 2154)</name>
    <dbReference type="NCBI Taxonomy" id="1157951"/>
    <lineage>
        <taxon>Bacteria</taxon>
        <taxon>Pseudomonadati</taxon>
        <taxon>Pseudomonadota</taxon>
        <taxon>Gammaproteobacteria</taxon>
        <taxon>Enterobacterales</taxon>
        <taxon>Morganellaceae</taxon>
        <taxon>Providencia</taxon>
    </lineage>
</organism>
<accession>A0A140NKL1</accession>
<dbReference type="HOGENOM" id="CLU_004485_3_1_6"/>
<dbReference type="RefSeq" id="WP_014656868.1">
    <property type="nucleotide sequence ID" value="NC_017731.1"/>
</dbReference>
<dbReference type="GO" id="GO:0046872">
    <property type="term" value="F:metal ion binding"/>
    <property type="evidence" value="ECO:0007669"/>
    <property type="project" value="UniProtKB-KW"/>
</dbReference>
<gene>
    <name evidence="5" type="ordered locus">S70_07860</name>
</gene>
<reference evidence="5 6" key="1">
    <citation type="journal article" date="2012" name="J. Bacteriol.">
        <title>Complete Genome Sequence of Providencia stuartii Clinical Isolate MRSN 2154.</title>
        <authorList>
            <person name="Clifford R.J."/>
            <person name="Hang J."/>
            <person name="Riley M.C."/>
            <person name="Onmus-Leone F."/>
            <person name="Kuschner R.A."/>
            <person name="Lesho E.P."/>
            <person name="Waterman P.E."/>
        </authorList>
    </citation>
    <scope>NUCLEOTIDE SEQUENCE [LARGE SCALE GENOMIC DNA]</scope>
    <source>
        <strain evidence="5 6">MRSN 2154</strain>
    </source>
</reference>
<dbReference type="OrthoDB" id="9812949at2"/>
<dbReference type="GeneID" id="93517760"/>
<dbReference type="Proteomes" id="UP000005012">
    <property type="component" value="Chromosome"/>
</dbReference>
<proteinExistence type="predicted"/>
<keyword evidence="2" id="KW-0479">Metal-binding</keyword>
<dbReference type="PATRIC" id="fig|1157951.4.peg.1570"/>
<reference evidence="6" key="2">
    <citation type="submission" date="2012-04" db="EMBL/GenBank/DDBJ databases">
        <title>Complete genome sequence of Providencia stuartii clinical isolate MRSN 2154.</title>
        <authorList>
            <person name="Clifford R.J."/>
            <person name="Hang J."/>
            <person name="Riley M.C."/>
            <person name="Onmus-Leone F."/>
            <person name="Kuschner R.A."/>
            <person name="Lesho E.P."/>
            <person name="Waterman P.E."/>
        </authorList>
    </citation>
    <scope>NUCLEOTIDE SEQUENCE [LARGE SCALE GENOMIC DNA]</scope>
    <source>
        <strain evidence="6">MRSN 2154</strain>
    </source>
</reference>
<dbReference type="InterPro" id="IPR018163">
    <property type="entry name" value="Thr/Ala-tRNA-synth_IIc_edit"/>
</dbReference>
<keyword evidence="3" id="KW-0862">Zinc</keyword>
<dbReference type="Pfam" id="PF07973">
    <property type="entry name" value="tRNA_SAD"/>
    <property type="match status" value="1"/>
</dbReference>
<dbReference type="GO" id="GO:0043039">
    <property type="term" value="P:tRNA aminoacylation"/>
    <property type="evidence" value="ECO:0007669"/>
    <property type="project" value="InterPro"/>
</dbReference>